<protein>
    <submittedName>
        <fullName evidence="6">TetR/AcrR family transcriptional regulator</fullName>
    </submittedName>
</protein>
<dbReference type="InterPro" id="IPR001647">
    <property type="entry name" value="HTH_TetR"/>
</dbReference>
<evidence type="ECO:0000256" key="1">
    <source>
        <dbReference type="ARBA" id="ARBA00023015"/>
    </source>
</evidence>
<dbReference type="Proteomes" id="UP001500842">
    <property type="component" value="Unassembled WGS sequence"/>
</dbReference>
<name>A0ABN1ZXE4_9ACTN</name>
<dbReference type="InterPro" id="IPR009057">
    <property type="entry name" value="Homeodomain-like_sf"/>
</dbReference>
<feature type="DNA-binding region" description="H-T-H motif" evidence="4">
    <location>
        <begin position="37"/>
        <end position="56"/>
    </location>
</feature>
<dbReference type="EMBL" id="BAAAOR010000007">
    <property type="protein sequence ID" value="GAA1506578.1"/>
    <property type="molecule type" value="Genomic_DNA"/>
</dbReference>
<dbReference type="SUPFAM" id="SSF46689">
    <property type="entry name" value="Homeodomain-like"/>
    <property type="match status" value="1"/>
</dbReference>
<evidence type="ECO:0000256" key="4">
    <source>
        <dbReference type="PROSITE-ProRule" id="PRU00335"/>
    </source>
</evidence>
<keyword evidence="7" id="KW-1185">Reference proteome</keyword>
<keyword evidence="3" id="KW-0804">Transcription</keyword>
<gene>
    <name evidence="6" type="ORF">GCM10009788_08070</name>
</gene>
<dbReference type="RefSeq" id="WP_344111206.1">
    <property type="nucleotide sequence ID" value="NZ_BAAAOR010000007.1"/>
</dbReference>
<dbReference type="Gene3D" id="1.10.357.10">
    <property type="entry name" value="Tetracycline Repressor, domain 2"/>
    <property type="match status" value="1"/>
</dbReference>
<sequence>MSDEGVDGRALRYRHRRAEILAAVLDYLLENGVHGLSFRKLGTAVGVSHVTMRHHFGTKDELLLEVMELIRTREPVPLDLPPDDAPTDVVRKLWAWWTQPENLRYYRLMYEAYGLALQSPAAYQGFLQSTVPHWIEDTRRLALDAGCPPERVDAFATLLVAQLRGLLLDLLTTGDDERVEDALDLLVEGLAAEHRAWAGR</sequence>
<evidence type="ECO:0000313" key="7">
    <source>
        <dbReference type="Proteomes" id="UP001500842"/>
    </source>
</evidence>
<feature type="domain" description="HTH tetR-type" evidence="5">
    <location>
        <begin position="14"/>
        <end position="74"/>
    </location>
</feature>
<evidence type="ECO:0000256" key="3">
    <source>
        <dbReference type="ARBA" id="ARBA00023163"/>
    </source>
</evidence>
<organism evidence="6 7">
    <name type="scientific">Nocardioides humi</name>
    <dbReference type="NCBI Taxonomy" id="449461"/>
    <lineage>
        <taxon>Bacteria</taxon>
        <taxon>Bacillati</taxon>
        <taxon>Actinomycetota</taxon>
        <taxon>Actinomycetes</taxon>
        <taxon>Propionibacteriales</taxon>
        <taxon>Nocardioidaceae</taxon>
        <taxon>Nocardioides</taxon>
    </lineage>
</organism>
<dbReference type="PANTHER" id="PTHR30055:SF234">
    <property type="entry name" value="HTH-TYPE TRANSCRIPTIONAL REGULATOR BETI"/>
    <property type="match status" value="1"/>
</dbReference>
<keyword evidence="2 4" id="KW-0238">DNA-binding</keyword>
<dbReference type="Pfam" id="PF00440">
    <property type="entry name" value="TetR_N"/>
    <property type="match status" value="1"/>
</dbReference>
<evidence type="ECO:0000256" key="2">
    <source>
        <dbReference type="ARBA" id="ARBA00023125"/>
    </source>
</evidence>
<dbReference type="InterPro" id="IPR050109">
    <property type="entry name" value="HTH-type_TetR-like_transc_reg"/>
</dbReference>
<keyword evidence="1" id="KW-0805">Transcription regulation</keyword>
<accession>A0ABN1ZXE4</accession>
<reference evidence="6 7" key="1">
    <citation type="journal article" date="2019" name="Int. J. Syst. Evol. Microbiol.">
        <title>The Global Catalogue of Microorganisms (GCM) 10K type strain sequencing project: providing services to taxonomists for standard genome sequencing and annotation.</title>
        <authorList>
            <consortium name="The Broad Institute Genomics Platform"/>
            <consortium name="The Broad Institute Genome Sequencing Center for Infectious Disease"/>
            <person name="Wu L."/>
            <person name="Ma J."/>
        </authorList>
    </citation>
    <scope>NUCLEOTIDE SEQUENCE [LARGE SCALE GENOMIC DNA]</scope>
    <source>
        <strain evidence="6 7">JCM 14942</strain>
    </source>
</reference>
<evidence type="ECO:0000259" key="5">
    <source>
        <dbReference type="PROSITE" id="PS50977"/>
    </source>
</evidence>
<dbReference type="PANTHER" id="PTHR30055">
    <property type="entry name" value="HTH-TYPE TRANSCRIPTIONAL REGULATOR RUTR"/>
    <property type="match status" value="1"/>
</dbReference>
<proteinExistence type="predicted"/>
<comment type="caution">
    <text evidence="6">The sequence shown here is derived from an EMBL/GenBank/DDBJ whole genome shotgun (WGS) entry which is preliminary data.</text>
</comment>
<evidence type="ECO:0000313" key="6">
    <source>
        <dbReference type="EMBL" id="GAA1506578.1"/>
    </source>
</evidence>
<dbReference type="PROSITE" id="PS50977">
    <property type="entry name" value="HTH_TETR_2"/>
    <property type="match status" value="1"/>
</dbReference>